<evidence type="ECO:0000256" key="6">
    <source>
        <dbReference type="RuleBase" id="RU004468"/>
    </source>
</evidence>
<proteinExistence type="inferred from homology"/>
<evidence type="ECO:0000256" key="5">
    <source>
        <dbReference type="RuleBase" id="RU003690"/>
    </source>
</evidence>
<keyword evidence="3 6" id="KW-0326">Glycosidase</keyword>
<dbReference type="GO" id="GO:0016052">
    <property type="term" value="P:carbohydrate catabolic process"/>
    <property type="evidence" value="ECO:0007669"/>
    <property type="project" value="TreeGrafter"/>
</dbReference>
<dbReference type="PROSITE" id="PS00653">
    <property type="entry name" value="GLYCOSYL_HYDROL_F1_2"/>
    <property type="match status" value="1"/>
</dbReference>
<dbReference type="PaxDb" id="411460-RUMTOR_00102"/>
<dbReference type="FunFam" id="3.20.20.80:FF:000004">
    <property type="entry name" value="Beta-glucosidase 6-phospho-beta-glucosidase"/>
    <property type="match status" value="1"/>
</dbReference>
<dbReference type="NCBIfam" id="NF011589">
    <property type="entry name" value="PRK15014.1"/>
    <property type="match status" value="1"/>
</dbReference>
<dbReference type="NCBIfam" id="NF007154">
    <property type="entry name" value="PRK09589.1"/>
    <property type="match status" value="1"/>
</dbReference>
<comment type="caution">
    <text evidence="7">The sequence shown here is derived from an EMBL/GenBank/DDBJ whole genome shotgun (WGS) entry which is preliminary data.</text>
</comment>
<accession>A5KIQ7</accession>
<name>A5KIQ7_9FIRM</name>
<dbReference type="SUPFAM" id="SSF51445">
    <property type="entry name" value="(Trans)glycosidases"/>
    <property type="match status" value="1"/>
</dbReference>
<dbReference type="CAZy" id="GH1">
    <property type="family name" value="Glycoside Hydrolase Family 1"/>
</dbReference>
<dbReference type="GO" id="GO:0005829">
    <property type="term" value="C:cytosol"/>
    <property type="evidence" value="ECO:0007669"/>
    <property type="project" value="TreeGrafter"/>
</dbReference>
<gene>
    <name evidence="7" type="ORF">RUMTOR_00102</name>
</gene>
<evidence type="ECO:0000256" key="2">
    <source>
        <dbReference type="ARBA" id="ARBA00022801"/>
    </source>
</evidence>
<comment type="similarity">
    <text evidence="1 5">Belongs to the glycosyl hydrolase 1 family.</text>
</comment>
<dbReference type="InterPro" id="IPR017853">
    <property type="entry name" value="GH"/>
</dbReference>
<dbReference type="InterPro" id="IPR033132">
    <property type="entry name" value="GH_1_N_CS"/>
</dbReference>
<dbReference type="EMBL" id="AAVP02000001">
    <property type="protein sequence ID" value="EDK25210.1"/>
    <property type="molecule type" value="Genomic_DNA"/>
</dbReference>
<evidence type="ECO:0000256" key="1">
    <source>
        <dbReference type="ARBA" id="ARBA00010838"/>
    </source>
</evidence>
<dbReference type="PROSITE" id="PS00572">
    <property type="entry name" value="GLYCOSYL_HYDROL_F1_1"/>
    <property type="match status" value="1"/>
</dbReference>
<dbReference type="InterPro" id="IPR001360">
    <property type="entry name" value="Glyco_hydro_1"/>
</dbReference>
<dbReference type="PRINTS" id="PR00131">
    <property type="entry name" value="GLHYDRLASE1"/>
</dbReference>
<dbReference type="Proteomes" id="UP000003577">
    <property type="component" value="Unassembled WGS sequence"/>
</dbReference>
<evidence type="ECO:0000313" key="8">
    <source>
        <dbReference type="Proteomes" id="UP000003577"/>
    </source>
</evidence>
<reference evidence="7 8" key="2">
    <citation type="submission" date="2007-04" db="EMBL/GenBank/DDBJ databases">
        <title>Draft genome sequence of Ruminococcus torques (ATCC 27756).</title>
        <authorList>
            <person name="Sudarsanam P."/>
            <person name="Ley R."/>
            <person name="Guruge J."/>
            <person name="Turnbaugh P.J."/>
            <person name="Mahowald M."/>
            <person name="Liep D."/>
            <person name="Gordon J."/>
        </authorList>
    </citation>
    <scope>NUCLEOTIDE SEQUENCE [LARGE SCALE GENOMIC DNA]</scope>
    <source>
        <strain evidence="7 8">ATCC 27756</strain>
    </source>
</reference>
<keyword evidence="2 6" id="KW-0378">Hydrolase</keyword>
<dbReference type="InterPro" id="IPR018120">
    <property type="entry name" value="Glyco_hydro_1_AS"/>
</dbReference>
<dbReference type="PANTHER" id="PTHR10353:SF85">
    <property type="entry name" value="ARYL-PHOSPHO-BETA-D-GLUCOSIDASE BGLA"/>
    <property type="match status" value="1"/>
</dbReference>
<dbReference type="Gene3D" id="3.20.20.80">
    <property type="entry name" value="Glycosidases"/>
    <property type="match status" value="1"/>
</dbReference>
<organism evidence="7 8">
    <name type="scientific">[Ruminococcus] torques ATCC 27756</name>
    <dbReference type="NCBI Taxonomy" id="411460"/>
    <lineage>
        <taxon>Bacteria</taxon>
        <taxon>Bacillati</taxon>
        <taxon>Bacillota</taxon>
        <taxon>Clostridia</taxon>
        <taxon>Lachnospirales</taxon>
        <taxon>Lachnospiraceae</taxon>
        <taxon>Mediterraneibacter</taxon>
    </lineage>
</organism>
<dbReference type="Pfam" id="PF00232">
    <property type="entry name" value="Glyco_hydro_1"/>
    <property type="match status" value="1"/>
</dbReference>
<evidence type="ECO:0000256" key="4">
    <source>
        <dbReference type="PROSITE-ProRule" id="PRU10055"/>
    </source>
</evidence>
<reference evidence="7 8" key="1">
    <citation type="submission" date="2007-03" db="EMBL/GenBank/DDBJ databases">
        <authorList>
            <person name="Fulton L."/>
            <person name="Clifton S."/>
            <person name="Fulton B."/>
            <person name="Xu J."/>
            <person name="Minx P."/>
            <person name="Pepin K.H."/>
            <person name="Johnson M."/>
            <person name="Thiruvilangam P."/>
            <person name="Bhonagiri V."/>
            <person name="Nash W.E."/>
            <person name="Mardis E.R."/>
            <person name="Wilson R.K."/>
        </authorList>
    </citation>
    <scope>NUCLEOTIDE SEQUENCE [LARGE SCALE GENOMIC DNA]</scope>
    <source>
        <strain evidence="7 8">ATCC 27756</strain>
    </source>
</reference>
<dbReference type="AlphaFoldDB" id="A5KIQ7"/>
<dbReference type="PANTHER" id="PTHR10353">
    <property type="entry name" value="GLYCOSYL HYDROLASE"/>
    <property type="match status" value="1"/>
</dbReference>
<dbReference type="HOGENOM" id="CLU_001859_0_2_9"/>
<evidence type="ECO:0000313" key="7">
    <source>
        <dbReference type="EMBL" id="EDK25210.1"/>
    </source>
</evidence>
<dbReference type="GO" id="GO:0008422">
    <property type="term" value="F:beta-glucosidase activity"/>
    <property type="evidence" value="ECO:0007669"/>
    <property type="project" value="TreeGrafter"/>
</dbReference>
<protein>
    <submittedName>
        <fullName evidence="7">Glycosyl hydrolase, family 1</fullName>
    </submittedName>
</protein>
<feature type="active site" description="Nucleophile" evidence="4">
    <location>
        <position position="396"/>
    </location>
</feature>
<sequence>MRLVAFRKRLIENKMKRRICKMPLSNDFLWGGAVAANQFEGGWNEGGKGISVIDVMTGGTHEKMREITNGIEADKYYPNHKASDFYHEYKSDIALMAEMGFKCFRTSIAWTRIFPSGDETEPNEEGLKFYDDMFDELLKYGIEPVITLSHFEMPYHLAKKYGGWVNRKVIDFFVNYAVTVMEKYKNKVKYWMTFNEINNQSNTSADIFGWTNSGVLFSEYTNKKKAMYQAAHHELLASAIVVKKGHEINPEFQIGCMCSFVPFYPYSCNPEDVMTAAECMHERFYFSDVHMRGHYPAYAKKEWEREGTKPQMLPEDEKILAEGKCDYLGFSYYMTNAVKADAKKDTTESLDGSSPYSVPNPYVKASDWGWQIDPVGLRYALVTLYERYEAPLFIVENGFGAIDVLKEDKTCDDDYRIAYLREHITEMKKAVELDGVDLIGYTPWGCIDLVSFTTGEMKKRYGFIYVDIDNEGNGSGNRYKKKSFDWYKNVIRSNGEEL</sequence>
<evidence type="ECO:0000256" key="3">
    <source>
        <dbReference type="ARBA" id="ARBA00023295"/>
    </source>
</evidence>